<dbReference type="InterPro" id="IPR026444">
    <property type="entry name" value="Secre_tail"/>
</dbReference>
<keyword evidence="5" id="KW-0812">Transmembrane</keyword>
<evidence type="ECO:0000256" key="8">
    <source>
        <dbReference type="ARBA" id="ARBA00022989"/>
    </source>
</evidence>
<sequence>MKRIVLYLALFLMSMQLLLAQEGSLLKDINVTGSAVNGLRIYESIAVDNIIYMIADNGLEKKGIWKSDGTAGGTVLIKEITEVPLYRNYVRHLTYSGGKIYFVVELESGLKYLYKLDVGQTSTTSSLQLFQLDYADEVFVNVNGTLYFGTSKGLMKTDGTVAGTVLVKPFYESYGSPVNYGVSLNGMLYFLVLNNFEKIILYKSDGTTEGTVAVTNTTGSNPSAPLVALGDNVYFKQVLPSGTALFKANNTTPVTLVRQFTSGLSNLVSAGNELYFSANDGVNGNELWKTDGSTAGTVLVKNINPGAASSDPSMFRTADGQLFFVANDGTHGRELWKTGGTASSTKLVRDIRTGDSGSDIKELVTVGSKAAFVANDGSGEKLWQSNGDVYSTKILADVMASKLLNVSGTLYFNGNAGKGMELFKSTMVTGGTSAVTNIAKPSSIPLDFTEINGVSYFTADDGIYGRKLWKTDGSTAGTMLVTNIQSGASSSNPEQITNVNGTVFFVTGNDSQVHSLWKTSGTTATTFKVKDFTKADTLQGLINVNGTLFFGIINSSGSMQLWKSDGSTAGTQLVKTFPQTDTFSPVTLNGQVYFGAYDGINSVDLWKSNGTAEGTVLVKDVAPTWGESMYTSITVAGNFIYYIVVSGNYKNALVKSDGTTEGTTVVSNIRLEYLSKLVAVNDLVFFVGVDGAAFDDYSGEILYRTDGTEQGTYTIAKLETIQGDPYIYVHDMVAVNGLLYFVHGFEEEIWRSDGTAEGTQRVTNFGSRADRTTIDHVTVIGKTLYFIATDRNSGREIWKTDSATETTSLAYDMNPNGSTRFYDMGALNNQLLISADNGMYGAELFRYQEINTVNTVRINAGGQAFAASGSRQFDADRYYAGIDRTSSIATGDILNTTDDVLYRSGRCSPSFSYNIPIANGKVNVILHFAETYFGTAGKKGGAGSRQFNVTIENSRKLTNFDIFAAAGGAMRAVQKSIPVTVTDGMLNIDFTSGAADLPRISAIEVVVASQTYKVVADSYIRDGGYSAANYGYFPDLEVKNVAESDASTKRSSYVRFQLPQTFDVGSAKLRIYGHNHENSKDIYLHAYGVDDDSWTENGISKNNAPAASTASLGYVAVNDQYKYYEIDVTSYVKAQQESGNDLLTLLLADPNNRNTRLVFNSKENSANPPQLVIQPASVSNSSARLNQENIAENVQAEQESVIYPNPVKEQFTVSLSMQHVGPVSFELISQAGKSYAVRTAESARPGEKAEVNISSLTLSTGIYMLKIQSNAFTEVIKMLVTE</sequence>
<evidence type="ECO:0000256" key="6">
    <source>
        <dbReference type="ARBA" id="ARBA00022729"/>
    </source>
</evidence>
<protein>
    <submittedName>
        <fullName evidence="16">DNRLRE domain-containing protein</fullName>
    </submittedName>
</protein>
<evidence type="ECO:0000256" key="5">
    <source>
        <dbReference type="ARBA" id="ARBA00022692"/>
    </source>
</evidence>
<dbReference type="NCBIfam" id="TIGR04183">
    <property type="entry name" value="Por_Secre_tail"/>
    <property type="match status" value="1"/>
</dbReference>
<dbReference type="GO" id="GO:0030246">
    <property type="term" value="F:carbohydrate binding"/>
    <property type="evidence" value="ECO:0007669"/>
    <property type="project" value="InterPro"/>
</dbReference>
<feature type="domain" description="Secretion system C-terminal sorting" evidence="14">
    <location>
        <begin position="1202"/>
        <end position="1278"/>
    </location>
</feature>
<feature type="domain" description="Carbohydrate-binding module family 96" evidence="15">
    <location>
        <begin position="1010"/>
        <end position="1174"/>
    </location>
</feature>
<evidence type="ECO:0000259" key="13">
    <source>
        <dbReference type="Pfam" id="PF11721"/>
    </source>
</evidence>
<evidence type="ECO:0000256" key="3">
    <source>
        <dbReference type="ARBA" id="ARBA00009141"/>
    </source>
</evidence>
<dbReference type="SUPFAM" id="SSF63825">
    <property type="entry name" value="YWTD domain"/>
    <property type="match status" value="1"/>
</dbReference>
<evidence type="ECO:0000256" key="12">
    <source>
        <dbReference type="SAM" id="SignalP"/>
    </source>
</evidence>
<accession>A0A5R9KDU4</accession>
<organism evidence="16 17">
    <name type="scientific">Dyadobacter sediminis</name>
    <dbReference type="NCBI Taxonomy" id="1493691"/>
    <lineage>
        <taxon>Bacteria</taxon>
        <taxon>Pseudomonadati</taxon>
        <taxon>Bacteroidota</taxon>
        <taxon>Cytophagia</taxon>
        <taxon>Cytophagales</taxon>
        <taxon>Spirosomataceae</taxon>
        <taxon>Dyadobacter</taxon>
    </lineage>
</organism>
<evidence type="ECO:0000256" key="9">
    <source>
        <dbReference type="ARBA" id="ARBA00023136"/>
    </source>
</evidence>
<dbReference type="NCBIfam" id="TIGR04534">
    <property type="entry name" value="ELWxxDGT_rpt"/>
    <property type="match status" value="1"/>
</dbReference>
<evidence type="ECO:0000256" key="4">
    <source>
        <dbReference type="ARBA" id="ARBA00022525"/>
    </source>
</evidence>
<dbReference type="NCBIfam" id="NF033679">
    <property type="entry name" value="DNRLRE_dom"/>
    <property type="match status" value="1"/>
</dbReference>
<dbReference type="GO" id="GO:0016020">
    <property type="term" value="C:membrane"/>
    <property type="evidence" value="ECO:0007669"/>
    <property type="project" value="TreeGrafter"/>
</dbReference>
<feature type="domain" description="Malectin" evidence="13">
    <location>
        <begin position="856"/>
        <end position="1003"/>
    </location>
</feature>
<evidence type="ECO:0000259" key="15">
    <source>
        <dbReference type="Pfam" id="PF24517"/>
    </source>
</evidence>
<evidence type="ECO:0000256" key="1">
    <source>
        <dbReference type="ARBA" id="ARBA00004115"/>
    </source>
</evidence>
<feature type="chain" id="PRO_5024294238" evidence="12">
    <location>
        <begin position="21"/>
        <end position="1282"/>
    </location>
</feature>
<keyword evidence="7" id="KW-0256">Endoplasmic reticulum</keyword>
<keyword evidence="4" id="KW-0964">Secreted</keyword>
<comment type="subcellular location">
    <subcellularLocation>
        <location evidence="1">Endoplasmic reticulum membrane</location>
        <topology evidence="1">Single-pass type I membrane protein</topology>
    </subcellularLocation>
    <subcellularLocation>
        <location evidence="2">Secreted</location>
    </subcellularLocation>
</comment>
<dbReference type="InterPro" id="IPR021720">
    <property type="entry name" value="Malectin_dom"/>
</dbReference>
<comment type="similarity">
    <text evidence="3">Belongs to the malectin family.</text>
</comment>
<evidence type="ECO:0000313" key="16">
    <source>
        <dbReference type="EMBL" id="TLU94302.1"/>
    </source>
</evidence>
<dbReference type="Proteomes" id="UP000309788">
    <property type="component" value="Unassembled WGS sequence"/>
</dbReference>
<evidence type="ECO:0000256" key="7">
    <source>
        <dbReference type="ARBA" id="ARBA00022824"/>
    </source>
</evidence>
<dbReference type="OrthoDB" id="901502at2"/>
<evidence type="ECO:0000313" key="17">
    <source>
        <dbReference type="Proteomes" id="UP000309788"/>
    </source>
</evidence>
<dbReference type="SUPFAM" id="SSF49785">
    <property type="entry name" value="Galactose-binding domain-like"/>
    <property type="match status" value="1"/>
</dbReference>
<evidence type="ECO:0000256" key="2">
    <source>
        <dbReference type="ARBA" id="ARBA00004613"/>
    </source>
</evidence>
<dbReference type="EMBL" id="VCEI01000021">
    <property type="protein sequence ID" value="TLU94302.1"/>
    <property type="molecule type" value="Genomic_DNA"/>
</dbReference>
<evidence type="ECO:0000256" key="11">
    <source>
        <dbReference type="ARBA" id="ARBA00023277"/>
    </source>
</evidence>
<dbReference type="Pfam" id="PF18962">
    <property type="entry name" value="Por_Secre_tail"/>
    <property type="match status" value="1"/>
</dbReference>
<name>A0A5R9KDU4_9BACT</name>
<evidence type="ECO:0000259" key="14">
    <source>
        <dbReference type="Pfam" id="PF18962"/>
    </source>
</evidence>
<keyword evidence="9" id="KW-0472">Membrane</keyword>
<reference evidence="16 17" key="1">
    <citation type="submission" date="2019-05" db="EMBL/GenBank/DDBJ databases">
        <authorList>
            <person name="Qu J.-H."/>
        </authorList>
    </citation>
    <scope>NUCLEOTIDE SEQUENCE [LARGE SCALE GENOMIC DNA]</scope>
    <source>
        <strain evidence="16 17">Z12</strain>
    </source>
</reference>
<dbReference type="Gene3D" id="2.60.120.430">
    <property type="entry name" value="Galactose-binding lectin"/>
    <property type="match status" value="1"/>
</dbReference>
<dbReference type="PANTHER" id="PTHR13460">
    <property type="match status" value="1"/>
</dbReference>
<dbReference type="Pfam" id="PF24517">
    <property type="entry name" value="CBM96"/>
    <property type="match status" value="1"/>
</dbReference>
<keyword evidence="6 12" id="KW-0732">Signal</keyword>
<dbReference type="InterPro" id="IPR030916">
    <property type="entry name" value="ELWxxDGT_rpt"/>
</dbReference>
<keyword evidence="17" id="KW-1185">Reference proteome</keyword>
<feature type="signal peptide" evidence="12">
    <location>
        <begin position="1"/>
        <end position="20"/>
    </location>
</feature>
<gene>
    <name evidence="16" type="ORF">FEM55_08600</name>
</gene>
<evidence type="ECO:0000256" key="10">
    <source>
        <dbReference type="ARBA" id="ARBA00023180"/>
    </source>
</evidence>
<dbReference type="InterPro" id="IPR039155">
    <property type="entry name" value="MLEC"/>
</dbReference>
<dbReference type="InterPro" id="IPR008979">
    <property type="entry name" value="Galactose-bd-like_sf"/>
</dbReference>
<keyword evidence="8" id="KW-1133">Transmembrane helix</keyword>
<dbReference type="InterPro" id="IPR055372">
    <property type="entry name" value="CBM96"/>
</dbReference>
<dbReference type="GO" id="GO:0005576">
    <property type="term" value="C:extracellular region"/>
    <property type="evidence" value="ECO:0007669"/>
    <property type="project" value="UniProtKB-SubCell"/>
</dbReference>
<keyword evidence="11" id="KW-0119">Carbohydrate metabolism</keyword>
<dbReference type="Pfam" id="PF11721">
    <property type="entry name" value="Malectin"/>
    <property type="match status" value="1"/>
</dbReference>
<comment type="caution">
    <text evidence="16">The sequence shown here is derived from an EMBL/GenBank/DDBJ whole genome shotgun (WGS) entry which is preliminary data.</text>
</comment>
<dbReference type="PANTHER" id="PTHR13460:SF0">
    <property type="entry name" value="MALECTIN"/>
    <property type="match status" value="1"/>
</dbReference>
<dbReference type="RefSeq" id="WP_138280930.1">
    <property type="nucleotide sequence ID" value="NZ_BMGE01000002.1"/>
</dbReference>
<proteinExistence type="inferred from homology"/>
<keyword evidence="10" id="KW-0325">Glycoprotein</keyword>